<organism evidence="5 6">
    <name type="scientific">Streptomonospora algeriensis</name>
    <dbReference type="NCBI Taxonomy" id="995084"/>
    <lineage>
        <taxon>Bacteria</taxon>
        <taxon>Bacillati</taxon>
        <taxon>Actinomycetota</taxon>
        <taxon>Actinomycetes</taxon>
        <taxon>Streptosporangiales</taxon>
        <taxon>Nocardiopsidaceae</taxon>
        <taxon>Streptomonospora</taxon>
    </lineage>
</organism>
<dbReference type="Gene3D" id="3.40.1390.30">
    <property type="entry name" value="NIF3 (NGG1p interacting factor 3)-like"/>
    <property type="match status" value="1"/>
</dbReference>
<evidence type="ECO:0000256" key="4">
    <source>
        <dbReference type="ARBA" id="ARBA00022723"/>
    </source>
</evidence>
<evidence type="ECO:0000256" key="2">
    <source>
        <dbReference type="ARBA" id="ARBA00011643"/>
    </source>
</evidence>
<dbReference type="InterPro" id="IPR002678">
    <property type="entry name" value="DUF34/NIF3"/>
</dbReference>
<evidence type="ECO:0000256" key="3">
    <source>
        <dbReference type="ARBA" id="ARBA00022112"/>
    </source>
</evidence>
<protein>
    <recommendedName>
        <fullName evidence="3">GTP cyclohydrolase 1 type 2 homolog</fullName>
    </recommendedName>
</protein>
<evidence type="ECO:0000256" key="1">
    <source>
        <dbReference type="ARBA" id="ARBA00006964"/>
    </source>
</evidence>
<reference evidence="6" key="1">
    <citation type="journal article" date="2019" name="Int. J. Syst. Evol. Microbiol.">
        <title>The Global Catalogue of Microorganisms (GCM) 10K type strain sequencing project: providing services to taxonomists for standard genome sequencing and annotation.</title>
        <authorList>
            <consortium name="The Broad Institute Genomics Platform"/>
            <consortium name="The Broad Institute Genome Sequencing Center for Infectious Disease"/>
            <person name="Wu L."/>
            <person name="Ma J."/>
        </authorList>
    </citation>
    <scope>NUCLEOTIDE SEQUENCE [LARGE SCALE GENOMIC DNA]</scope>
    <source>
        <strain evidence="6">CCUG 63369</strain>
    </source>
</reference>
<evidence type="ECO:0000313" key="5">
    <source>
        <dbReference type="EMBL" id="MFD0804310.1"/>
    </source>
</evidence>
<dbReference type="PANTHER" id="PTHR13799:SF14">
    <property type="entry name" value="GTP CYCLOHYDROLASE 1 TYPE 2 HOMOLOG"/>
    <property type="match status" value="1"/>
</dbReference>
<dbReference type="InterPro" id="IPR036069">
    <property type="entry name" value="DUF34/NIF3_sf"/>
</dbReference>
<dbReference type="Proteomes" id="UP001596956">
    <property type="component" value="Unassembled WGS sequence"/>
</dbReference>
<dbReference type="SUPFAM" id="SSF102705">
    <property type="entry name" value="NIF3 (NGG1p interacting factor 3)-like"/>
    <property type="match status" value="1"/>
</dbReference>
<dbReference type="Pfam" id="PF01784">
    <property type="entry name" value="DUF34_NIF3"/>
    <property type="match status" value="1"/>
</dbReference>
<keyword evidence="6" id="KW-1185">Reference proteome</keyword>
<dbReference type="PANTHER" id="PTHR13799">
    <property type="entry name" value="NGG1 INTERACTING FACTOR 3"/>
    <property type="match status" value="1"/>
</dbReference>
<evidence type="ECO:0000313" key="6">
    <source>
        <dbReference type="Proteomes" id="UP001596956"/>
    </source>
</evidence>
<name>A0ABW3BMK6_9ACTN</name>
<feature type="non-terminal residue" evidence="5">
    <location>
        <position position="143"/>
    </location>
</feature>
<keyword evidence="4" id="KW-0479">Metal-binding</keyword>
<gene>
    <name evidence="5" type="ORF">ACFQZU_23750</name>
</gene>
<proteinExistence type="inferred from homology"/>
<comment type="similarity">
    <text evidence="1">Belongs to the GTP cyclohydrolase I type 2/NIF3 family.</text>
</comment>
<dbReference type="EMBL" id="JBHTHR010001543">
    <property type="protein sequence ID" value="MFD0804310.1"/>
    <property type="molecule type" value="Genomic_DNA"/>
</dbReference>
<sequence length="143" mass="14892">MSQTHADLSLHEVTRAFESLYDPAWAASWDAVGLVCGDPDQSVRRILFAVDPVAEVVEEAREWGADLVVTHHPLLLRGVTGVAATTPKGRIVHRLISEGTALYTAHTNADTAAPGVSDALAAAVGLPGPLSPLEPDPGDPDGG</sequence>
<comment type="subunit">
    <text evidence="2">Homohexamer.</text>
</comment>
<comment type="caution">
    <text evidence="5">The sequence shown here is derived from an EMBL/GenBank/DDBJ whole genome shotgun (WGS) entry which is preliminary data.</text>
</comment>
<accession>A0ABW3BMK6</accession>